<proteinExistence type="predicted"/>
<dbReference type="Pfam" id="PF20108">
    <property type="entry name" value="DUF6498"/>
    <property type="match status" value="1"/>
</dbReference>
<reference evidence="2" key="1">
    <citation type="submission" date="2022-04" db="EMBL/GenBank/DDBJ databases">
        <title>Lysobacter sp. CAU 1642 isolated from sea sand.</title>
        <authorList>
            <person name="Kim W."/>
        </authorList>
    </citation>
    <scope>NUCLEOTIDE SEQUENCE</scope>
    <source>
        <strain evidence="2">CAU 1642</strain>
    </source>
</reference>
<keyword evidence="1" id="KW-0812">Transmembrane</keyword>
<evidence type="ECO:0000313" key="2">
    <source>
        <dbReference type="EMBL" id="MCK7593486.1"/>
    </source>
</evidence>
<feature type="transmembrane region" description="Helical" evidence="1">
    <location>
        <begin position="30"/>
        <end position="47"/>
    </location>
</feature>
<organism evidence="2 3">
    <name type="scientific">Pseudomarimonas salicorniae</name>
    <dbReference type="NCBI Taxonomy" id="2933270"/>
    <lineage>
        <taxon>Bacteria</taxon>
        <taxon>Pseudomonadati</taxon>
        <taxon>Pseudomonadota</taxon>
        <taxon>Gammaproteobacteria</taxon>
        <taxon>Lysobacterales</taxon>
        <taxon>Lysobacteraceae</taxon>
        <taxon>Pseudomarimonas</taxon>
    </lineage>
</organism>
<dbReference type="RefSeq" id="WP_248207106.1">
    <property type="nucleotide sequence ID" value="NZ_JALNMH010000005.1"/>
</dbReference>
<feature type="transmembrane region" description="Helical" evidence="1">
    <location>
        <begin position="169"/>
        <end position="193"/>
    </location>
</feature>
<dbReference type="InterPro" id="IPR045466">
    <property type="entry name" value="DUF6498"/>
</dbReference>
<dbReference type="EMBL" id="JALNMH010000005">
    <property type="protein sequence ID" value="MCK7593486.1"/>
    <property type="molecule type" value="Genomic_DNA"/>
</dbReference>
<feature type="transmembrane region" description="Helical" evidence="1">
    <location>
        <begin position="81"/>
        <end position="104"/>
    </location>
</feature>
<dbReference type="Proteomes" id="UP001431449">
    <property type="component" value="Unassembled WGS sequence"/>
</dbReference>
<accession>A0ABT0GG17</accession>
<evidence type="ECO:0000313" key="3">
    <source>
        <dbReference type="Proteomes" id="UP001431449"/>
    </source>
</evidence>
<evidence type="ECO:0000256" key="1">
    <source>
        <dbReference type="SAM" id="Phobius"/>
    </source>
</evidence>
<name>A0ABT0GG17_9GAMM</name>
<feature type="transmembrane region" description="Helical" evidence="1">
    <location>
        <begin position="7"/>
        <end position="24"/>
    </location>
</feature>
<keyword evidence="1" id="KW-1133">Transmembrane helix</keyword>
<gene>
    <name evidence="2" type="ORF">M0G41_07375</name>
</gene>
<comment type="caution">
    <text evidence="2">The sequence shown here is derived from an EMBL/GenBank/DDBJ whole genome shotgun (WGS) entry which is preliminary data.</text>
</comment>
<keyword evidence="3" id="KW-1185">Reference proteome</keyword>
<keyword evidence="1" id="KW-0472">Membrane</keyword>
<sequence length="213" mass="23745">MLRDRATLGILASNLVTLGVAYWADWGLLALLWPYWIQSVVIGWFSYRRIRALRRFAVDNLRMNNQPVDESPDTRRRIAQFFALHYGFFHVGYLFFLGIFSLAGQSGAAQGDLVERFGTVSALDLPLIALLGLSFYFSHAASHREHLAADLRGRPNIGTLMFLPYGRVLPMHVTIIVGAALNSGLGLLLFGLLKTAADLGMHHVEHRVLQGGR</sequence>
<protein>
    <submittedName>
        <fullName evidence="2">DUF6498-containing protein</fullName>
    </submittedName>
</protein>